<evidence type="ECO:0000256" key="5">
    <source>
        <dbReference type="ARBA" id="ARBA00022692"/>
    </source>
</evidence>
<accession>A0A4R1XZE2</accession>
<comment type="caution">
    <text evidence="14">The sequence shown here is derived from an EMBL/GenBank/DDBJ whole genome shotgun (WGS) entry which is preliminary data.</text>
</comment>
<keyword evidence="9 13" id="KW-0472">Membrane</keyword>
<comment type="subunit">
    <text evidence="10">Homotrimer; The trimer binds only one molecule of glutathione.</text>
</comment>
<evidence type="ECO:0000313" key="15">
    <source>
        <dbReference type="Proteomes" id="UP000294963"/>
    </source>
</evidence>
<feature type="transmembrane region" description="Helical" evidence="13">
    <location>
        <begin position="73"/>
        <end position="98"/>
    </location>
</feature>
<feature type="transmembrane region" description="Helical" evidence="13">
    <location>
        <begin position="118"/>
        <end position="137"/>
    </location>
</feature>
<evidence type="ECO:0000256" key="12">
    <source>
        <dbReference type="ARBA" id="ARBA00049385"/>
    </source>
</evidence>
<keyword evidence="7 13" id="KW-1133">Transmembrane helix</keyword>
<dbReference type="SUPFAM" id="SSF161084">
    <property type="entry name" value="MAPEG domain-like"/>
    <property type="match status" value="1"/>
</dbReference>
<comment type="function">
    <text evidence="1">Conjugation of reduced glutathione to a wide number of exogenous and endogenous hydrophobic electrophiles.</text>
</comment>
<dbReference type="InterPro" id="IPR001129">
    <property type="entry name" value="Membr-assoc_MAPEG"/>
</dbReference>
<evidence type="ECO:0000256" key="7">
    <source>
        <dbReference type="ARBA" id="ARBA00022989"/>
    </source>
</evidence>
<proteinExistence type="predicted"/>
<protein>
    <recommendedName>
        <fullName evidence="11">Microsomal glutathione S-transferase 1</fullName>
        <ecNumber evidence="3">2.5.1.18</ecNumber>
    </recommendedName>
</protein>
<evidence type="ECO:0000256" key="6">
    <source>
        <dbReference type="ARBA" id="ARBA00022824"/>
    </source>
</evidence>
<organism evidence="14 15">
    <name type="scientific">Acinetobacter calcoaceticus</name>
    <dbReference type="NCBI Taxonomy" id="471"/>
    <lineage>
        <taxon>Bacteria</taxon>
        <taxon>Pseudomonadati</taxon>
        <taxon>Pseudomonadota</taxon>
        <taxon>Gammaproteobacteria</taxon>
        <taxon>Moraxellales</taxon>
        <taxon>Moraxellaceae</taxon>
        <taxon>Acinetobacter</taxon>
        <taxon>Acinetobacter calcoaceticus/baumannii complex</taxon>
    </lineage>
</organism>
<evidence type="ECO:0000256" key="9">
    <source>
        <dbReference type="ARBA" id="ARBA00023136"/>
    </source>
</evidence>
<comment type="catalytic activity">
    <reaction evidence="12">
        <text>RX + glutathione = an S-substituted glutathione + a halide anion + H(+)</text>
        <dbReference type="Rhea" id="RHEA:16437"/>
        <dbReference type="ChEBI" id="CHEBI:15378"/>
        <dbReference type="ChEBI" id="CHEBI:16042"/>
        <dbReference type="ChEBI" id="CHEBI:17792"/>
        <dbReference type="ChEBI" id="CHEBI:57925"/>
        <dbReference type="ChEBI" id="CHEBI:90779"/>
        <dbReference type="EC" id="2.5.1.18"/>
    </reaction>
    <physiologicalReaction direction="left-to-right" evidence="12">
        <dbReference type="Rhea" id="RHEA:16438"/>
    </physiologicalReaction>
</comment>
<dbReference type="AlphaFoldDB" id="A0A4R1XZE2"/>
<dbReference type="GO" id="GO:0004364">
    <property type="term" value="F:glutathione transferase activity"/>
    <property type="evidence" value="ECO:0007669"/>
    <property type="project" value="UniProtKB-EC"/>
</dbReference>
<evidence type="ECO:0000256" key="10">
    <source>
        <dbReference type="ARBA" id="ARBA00038540"/>
    </source>
</evidence>
<dbReference type="InterPro" id="IPR040162">
    <property type="entry name" value="MGST1-like"/>
</dbReference>
<gene>
    <name evidence="14" type="ORF">EC844_11636</name>
</gene>
<dbReference type="EC" id="2.5.1.18" evidence="3"/>
<evidence type="ECO:0000256" key="13">
    <source>
        <dbReference type="SAM" id="Phobius"/>
    </source>
</evidence>
<evidence type="ECO:0000256" key="2">
    <source>
        <dbReference type="ARBA" id="ARBA00004477"/>
    </source>
</evidence>
<dbReference type="PANTHER" id="PTHR10689:SF6">
    <property type="entry name" value="MICROSOMAL GLUTATHIONE S-TRANSFERASE 1"/>
    <property type="match status" value="1"/>
</dbReference>
<evidence type="ECO:0000313" key="14">
    <source>
        <dbReference type="EMBL" id="TCM65073.1"/>
    </source>
</evidence>
<keyword evidence="4 14" id="KW-0808">Transferase</keyword>
<keyword evidence="5 13" id="KW-0812">Transmembrane</keyword>
<keyword evidence="8" id="KW-0007">Acetylation</keyword>
<sequence length="143" mass="15919">MKNLLAIYTLCVVILFLKMLAISCYQGFHRIGKKAFKNAEDAQFVGATPHSDEVPQVLRAAQAWMNDLENIPVFFVLGALCVVLNTDAAWTMSLFIIFTVARITHTVTYLNSMQPWRSISYAVAILCLLVMAGMLAIKAMNCL</sequence>
<evidence type="ECO:0000256" key="3">
    <source>
        <dbReference type="ARBA" id="ARBA00012452"/>
    </source>
</evidence>
<dbReference type="Proteomes" id="UP000294963">
    <property type="component" value="Unassembled WGS sequence"/>
</dbReference>
<dbReference type="Pfam" id="PF01124">
    <property type="entry name" value="MAPEG"/>
    <property type="match status" value="1"/>
</dbReference>
<dbReference type="EMBL" id="SLVJ01000016">
    <property type="protein sequence ID" value="TCM65073.1"/>
    <property type="molecule type" value="Genomic_DNA"/>
</dbReference>
<evidence type="ECO:0000256" key="1">
    <source>
        <dbReference type="ARBA" id="ARBA00003701"/>
    </source>
</evidence>
<reference evidence="14 15" key="1">
    <citation type="submission" date="2019-03" db="EMBL/GenBank/DDBJ databases">
        <title>Genomic analyses of the natural microbiome of Caenorhabditis elegans.</title>
        <authorList>
            <person name="Samuel B."/>
        </authorList>
    </citation>
    <scope>NUCLEOTIDE SEQUENCE [LARGE SCALE GENOMIC DNA]</scope>
    <source>
        <strain evidence="14 15">JUb89</strain>
    </source>
</reference>
<dbReference type="InterPro" id="IPR023352">
    <property type="entry name" value="MAPEG-like_dom_sf"/>
</dbReference>
<name>A0A4R1XZE2_ACICA</name>
<feature type="transmembrane region" description="Helical" evidence="13">
    <location>
        <begin position="6"/>
        <end position="28"/>
    </location>
</feature>
<dbReference type="OrthoDB" id="6365081at2"/>
<evidence type="ECO:0000256" key="8">
    <source>
        <dbReference type="ARBA" id="ARBA00022990"/>
    </source>
</evidence>
<dbReference type="GO" id="GO:0016020">
    <property type="term" value="C:membrane"/>
    <property type="evidence" value="ECO:0007669"/>
    <property type="project" value="InterPro"/>
</dbReference>
<comment type="subcellular location">
    <subcellularLocation>
        <location evidence="2">Endoplasmic reticulum membrane</location>
        <topology evidence="2">Multi-pass membrane protein</topology>
    </subcellularLocation>
</comment>
<evidence type="ECO:0000256" key="4">
    <source>
        <dbReference type="ARBA" id="ARBA00022679"/>
    </source>
</evidence>
<dbReference type="PANTHER" id="PTHR10689">
    <property type="entry name" value="MICROSOMAL GLUTATHIONE S-TRANSFERASE 1"/>
    <property type="match status" value="1"/>
</dbReference>
<keyword evidence="6" id="KW-0256">Endoplasmic reticulum</keyword>
<evidence type="ECO:0000256" key="11">
    <source>
        <dbReference type="ARBA" id="ARBA00039397"/>
    </source>
</evidence>
<keyword evidence="15" id="KW-1185">Reference proteome</keyword>
<dbReference type="Gene3D" id="1.20.120.550">
    <property type="entry name" value="Membrane associated eicosanoid/glutathione metabolism-like domain"/>
    <property type="match status" value="1"/>
</dbReference>